<dbReference type="AlphaFoldDB" id="A0A9Q3I4N2"/>
<dbReference type="EMBL" id="AVOT02032106">
    <property type="protein sequence ID" value="MBW0525834.1"/>
    <property type="molecule type" value="Genomic_DNA"/>
</dbReference>
<organism evidence="2 3">
    <name type="scientific">Austropuccinia psidii MF-1</name>
    <dbReference type="NCBI Taxonomy" id="1389203"/>
    <lineage>
        <taxon>Eukaryota</taxon>
        <taxon>Fungi</taxon>
        <taxon>Dikarya</taxon>
        <taxon>Basidiomycota</taxon>
        <taxon>Pucciniomycotina</taxon>
        <taxon>Pucciniomycetes</taxon>
        <taxon>Pucciniales</taxon>
        <taxon>Sphaerophragmiaceae</taxon>
        <taxon>Austropuccinia</taxon>
    </lineage>
</organism>
<proteinExistence type="predicted"/>
<accession>A0A9Q3I4N2</accession>
<gene>
    <name evidence="2" type="ORF">O181_065549</name>
</gene>
<evidence type="ECO:0000313" key="3">
    <source>
        <dbReference type="Proteomes" id="UP000765509"/>
    </source>
</evidence>
<comment type="caution">
    <text evidence="2">The sequence shown here is derived from an EMBL/GenBank/DDBJ whole genome shotgun (WGS) entry which is preliminary data.</text>
</comment>
<evidence type="ECO:0000313" key="2">
    <source>
        <dbReference type="EMBL" id="MBW0525834.1"/>
    </source>
</evidence>
<keyword evidence="3" id="KW-1185">Reference proteome</keyword>
<sequence>MIKFPTHSPITESKMFNCAIITLERESALTHPPPHTLTHLPSRAHANATTLADAHAHVNATSPHPRYCAAGSTSVICKMTILQRQSSLMDDLVRSNPPSTSRLAEGPL</sequence>
<feature type="region of interest" description="Disordered" evidence="1">
    <location>
        <begin position="89"/>
        <end position="108"/>
    </location>
</feature>
<reference evidence="2" key="1">
    <citation type="submission" date="2021-03" db="EMBL/GenBank/DDBJ databases">
        <title>Draft genome sequence of rust myrtle Austropuccinia psidii MF-1, a brazilian biotype.</title>
        <authorList>
            <person name="Quecine M.C."/>
            <person name="Pachon D.M.R."/>
            <person name="Bonatelli M.L."/>
            <person name="Correr F.H."/>
            <person name="Franceschini L.M."/>
            <person name="Leite T.F."/>
            <person name="Margarido G.R.A."/>
            <person name="Almeida C.A."/>
            <person name="Ferrarezi J.A."/>
            <person name="Labate C.A."/>
        </authorList>
    </citation>
    <scope>NUCLEOTIDE SEQUENCE</scope>
    <source>
        <strain evidence="2">MF-1</strain>
    </source>
</reference>
<protein>
    <submittedName>
        <fullName evidence="2">Uncharacterized protein</fullName>
    </submittedName>
</protein>
<dbReference type="Proteomes" id="UP000765509">
    <property type="component" value="Unassembled WGS sequence"/>
</dbReference>
<evidence type="ECO:0000256" key="1">
    <source>
        <dbReference type="SAM" id="MobiDB-lite"/>
    </source>
</evidence>
<name>A0A9Q3I4N2_9BASI</name>